<keyword evidence="1" id="KW-0812">Transmembrane</keyword>
<dbReference type="Pfam" id="PF07963">
    <property type="entry name" value="N_methyl"/>
    <property type="match status" value="1"/>
</dbReference>
<dbReference type="EMBL" id="FOVM01000008">
    <property type="protein sequence ID" value="SFN93042.1"/>
    <property type="molecule type" value="Genomic_DNA"/>
</dbReference>
<evidence type="ECO:0000256" key="1">
    <source>
        <dbReference type="SAM" id="Phobius"/>
    </source>
</evidence>
<gene>
    <name evidence="2" type="ORF">SAMN05216219_2652</name>
</gene>
<feature type="transmembrane region" description="Helical" evidence="1">
    <location>
        <begin position="12"/>
        <end position="31"/>
    </location>
</feature>
<keyword evidence="1" id="KW-1133">Transmembrane helix</keyword>
<sequence length="184" mass="19551">MKTERGFTLIELLVYMMLATVVLLIVGGILINSLKAEQTVRKSVEGADTGQLISQSVTKAVRNASAIRLTAPAADSQLLTVRTTDAASEWVCRAWYYGSGEVRMTTSATAIATPTESEARSWTLLGDDVREVAGVPVFTLTGADRQVDLTLEAETGAGRPVLISTSAFSRQPVPATGVETAPCF</sequence>
<dbReference type="OrthoDB" id="5117911at2"/>
<accession>A0A1I5D1E1</accession>
<dbReference type="STRING" id="995034.SAMN05216219_2652"/>
<evidence type="ECO:0000313" key="2">
    <source>
        <dbReference type="EMBL" id="SFN93042.1"/>
    </source>
</evidence>
<name>A0A1I5D1E1_9MICO</name>
<keyword evidence="1" id="KW-0472">Membrane</keyword>
<dbReference type="RefSeq" id="WP_090712212.1">
    <property type="nucleotide sequence ID" value="NZ_FOVM01000008.1"/>
</dbReference>
<dbReference type="AlphaFoldDB" id="A0A1I5D1E1"/>
<protein>
    <submittedName>
        <fullName evidence="2">Type IV pilin N-term methylation site GFxxxE</fullName>
    </submittedName>
</protein>
<proteinExistence type="predicted"/>
<dbReference type="Proteomes" id="UP000198867">
    <property type="component" value="Unassembled WGS sequence"/>
</dbReference>
<dbReference type="InterPro" id="IPR012902">
    <property type="entry name" value="N_methyl_site"/>
</dbReference>
<reference evidence="3" key="1">
    <citation type="submission" date="2016-10" db="EMBL/GenBank/DDBJ databases">
        <authorList>
            <person name="Varghese N."/>
            <person name="Submissions S."/>
        </authorList>
    </citation>
    <scope>NUCLEOTIDE SEQUENCE [LARGE SCALE GENOMIC DNA]</scope>
    <source>
        <strain evidence="3">CGMCC 1.11101</strain>
    </source>
</reference>
<organism evidence="2 3">
    <name type="scientific">Mycetocola miduiensis</name>
    <dbReference type="NCBI Taxonomy" id="995034"/>
    <lineage>
        <taxon>Bacteria</taxon>
        <taxon>Bacillati</taxon>
        <taxon>Actinomycetota</taxon>
        <taxon>Actinomycetes</taxon>
        <taxon>Micrococcales</taxon>
        <taxon>Microbacteriaceae</taxon>
        <taxon>Mycetocola</taxon>
    </lineage>
</organism>
<keyword evidence="3" id="KW-1185">Reference proteome</keyword>
<evidence type="ECO:0000313" key="3">
    <source>
        <dbReference type="Proteomes" id="UP000198867"/>
    </source>
</evidence>